<evidence type="ECO:0000313" key="2">
    <source>
        <dbReference type="Proteomes" id="UP000597444"/>
    </source>
</evidence>
<dbReference type="EMBL" id="BNJK01000003">
    <property type="protein sequence ID" value="GHP00717.1"/>
    <property type="molecule type" value="Genomic_DNA"/>
</dbReference>
<evidence type="ECO:0008006" key="3">
    <source>
        <dbReference type="Google" id="ProtNLM"/>
    </source>
</evidence>
<reference evidence="1" key="1">
    <citation type="submission" date="2020-10" db="EMBL/GenBank/DDBJ databases">
        <title>Taxonomic study of unclassified bacteria belonging to the class Ktedonobacteria.</title>
        <authorList>
            <person name="Yabe S."/>
            <person name="Wang C.M."/>
            <person name="Zheng Y."/>
            <person name="Sakai Y."/>
            <person name="Cavaletti L."/>
            <person name="Monciardini P."/>
            <person name="Donadio S."/>
        </authorList>
    </citation>
    <scope>NUCLEOTIDE SEQUENCE</scope>
    <source>
        <strain evidence="1">ID150040</strain>
    </source>
</reference>
<gene>
    <name evidence="1" type="ORF">KSF_107640</name>
</gene>
<evidence type="ECO:0000313" key="1">
    <source>
        <dbReference type="EMBL" id="GHP00717.1"/>
    </source>
</evidence>
<organism evidence="1 2">
    <name type="scientific">Reticulibacter mediterranei</name>
    <dbReference type="NCBI Taxonomy" id="2778369"/>
    <lineage>
        <taxon>Bacteria</taxon>
        <taxon>Bacillati</taxon>
        <taxon>Chloroflexota</taxon>
        <taxon>Ktedonobacteria</taxon>
        <taxon>Ktedonobacterales</taxon>
        <taxon>Reticulibacteraceae</taxon>
        <taxon>Reticulibacter</taxon>
    </lineage>
</organism>
<comment type="caution">
    <text evidence="1">The sequence shown here is derived from an EMBL/GenBank/DDBJ whole genome shotgun (WGS) entry which is preliminary data.</text>
</comment>
<accession>A0A8J3J4T1</accession>
<dbReference type="AlphaFoldDB" id="A0A8J3J4T1"/>
<name>A0A8J3J4T1_9CHLR</name>
<proteinExistence type="predicted"/>
<protein>
    <recommendedName>
        <fullName evidence="3">XRE family transcriptional regulator</fullName>
    </recommendedName>
</protein>
<dbReference type="Proteomes" id="UP000597444">
    <property type="component" value="Unassembled WGS sequence"/>
</dbReference>
<sequence>MQPSNRHQPSPASLQKPGRIFSHLKELLDANDLSIPRLAGLVEEDDLRPLYGLRNNSSRSFDFDLLARLCAIFDQLELADLLEYVPEGIQPSIHYQKRPMLSKLPHPYGGIRCLLLDHRNGLSATSYCEQVADELGLHWSTLANLATYRSKAVRTSTLAQICQYIGGVAQLYQYDPSFSWPSEAERQPSP</sequence>
<keyword evidence="2" id="KW-1185">Reference proteome</keyword>
<dbReference type="RefSeq" id="WP_220211305.1">
    <property type="nucleotide sequence ID" value="NZ_BNJK01000003.1"/>
</dbReference>